<evidence type="ECO:0000313" key="10">
    <source>
        <dbReference type="EMBL" id="TFJ81613.1"/>
    </source>
</evidence>
<keyword evidence="3" id="KW-0445">Lipid transport</keyword>
<dbReference type="GO" id="GO:0006869">
    <property type="term" value="P:lipid transport"/>
    <property type="evidence" value="ECO:0007669"/>
    <property type="project" value="UniProtKB-KW"/>
</dbReference>
<evidence type="ECO:0000256" key="1">
    <source>
        <dbReference type="ARBA" id="ARBA00004370"/>
    </source>
</evidence>
<dbReference type="InterPro" id="IPR031468">
    <property type="entry name" value="SMP_LBD"/>
</dbReference>
<feature type="region of interest" description="Disordered" evidence="6">
    <location>
        <begin position="1"/>
        <end position="22"/>
    </location>
</feature>
<evidence type="ECO:0000313" key="11">
    <source>
        <dbReference type="Proteomes" id="UP000355283"/>
    </source>
</evidence>
<keyword evidence="5 7" id="KW-0472">Membrane</keyword>
<dbReference type="PANTHER" id="PTHR46980">
    <property type="entry name" value="TRICALBIN-1-RELATED"/>
    <property type="match status" value="1"/>
</dbReference>
<dbReference type="SUPFAM" id="SSF49562">
    <property type="entry name" value="C2 domain (Calcium/lipid-binding domain, CaLB)"/>
    <property type="match status" value="1"/>
</dbReference>
<evidence type="ECO:0000256" key="5">
    <source>
        <dbReference type="ARBA" id="ARBA00023136"/>
    </source>
</evidence>
<evidence type="ECO:0008006" key="12">
    <source>
        <dbReference type="Google" id="ProtNLM"/>
    </source>
</evidence>
<feature type="domain" description="SMP-LTD" evidence="9">
    <location>
        <begin position="170"/>
        <end position="359"/>
    </location>
</feature>
<comment type="subcellular location">
    <subcellularLocation>
        <location evidence="1">Membrane</location>
    </subcellularLocation>
</comment>
<feature type="region of interest" description="Disordered" evidence="6">
    <location>
        <begin position="805"/>
        <end position="924"/>
    </location>
</feature>
<keyword evidence="2" id="KW-0813">Transport</keyword>
<evidence type="ECO:0000256" key="4">
    <source>
        <dbReference type="ARBA" id="ARBA00023121"/>
    </source>
</evidence>
<evidence type="ECO:0000256" key="2">
    <source>
        <dbReference type="ARBA" id="ARBA00022448"/>
    </source>
</evidence>
<evidence type="ECO:0000259" key="8">
    <source>
        <dbReference type="PROSITE" id="PS50004"/>
    </source>
</evidence>
<dbReference type="PROSITE" id="PS50004">
    <property type="entry name" value="C2"/>
    <property type="match status" value="1"/>
</dbReference>
<keyword evidence="7" id="KW-1133">Transmembrane helix</keyword>
<dbReference type="GO" id="GO:0008289">
    <property type="term" value="F:lipid binding"/>
    <property type="evidence" value="ECO:0007669"/>
    <property type="project" value="UniProtKB-KW"/>
</dbReference>
<dbReference type="EMBL" id="SDOX01000122">
    <property type="protein sequence ID" value="TFJ81613.1"/>
    <property type="molecule type" value="Genomic_DNA"/>
</dbReference>
<feature type="region of interest" description="Disordered" evidence="6">
    <location>
        <begin position="34"/>
        <end position="57"/>
    </location>
</feature>
<accession>A0A4D9CVU3</accession>
<dbReference type="Proteomes" id="UP000355283">
    <property type="component" value="Unassembled WGS sequence"/>
</dbReference>
<organism evidence="10 11">
    <name type="scientific">Nannochloropsis salina CCMP1776</name>
    <dbReference type="NCBI Taxonomy" id="1027361"/>
    <lineage>
        <taxon>Eukaryota</taxon>
        <taxon>Sar</taxon>
        <taxon>Stramenopiles</taxon>
        <taxon>Ochrophyta</taxon>
        <taxon>Eustigmatophyceae</taxon>
        <taxon>Eustigmatales</taxon>
        <taxon>Monodopsidaceae</taxon>
        <taxon>Microchloropsis</taxon>
        <taxon>Microchloropsis salina</taxon>
    </lineage>
</organism>
<dbReference type="InterPro" id="IPR000008">
    <property type="entry name" value="C2_dom"/>
</dbReference>
<evidence type="ECO:0000256" key="3">
    <source>
        <dbReference type="ARBA" id="ARBA00023055"/>
    </source>
</evidence>
<gene>
    <name evidence="10" type="ORF">NSK_006864</name>
</gene>
<evidence type="ECO:0000256" key="6">
    <source>
        <dbReference type="SAM" id="MobiDB-lite"/>
    </source>
</evidence>
<protein>
    <recommendedName>
        <fullName evidence="12">C2 domain-containing protein</fullName>
    </recommendedName>
</protein>
<feature type="transmembrane region" description="Helical" evidence="7">
    <location>
        <begin position="104"/>
        <end position="123"/>
    </location>
</feature>
<dbReference type="Gene3D" id="2.60.40.150">
    <property type="entry name" value="C2 domain"/>
    <property type="match status" value="1"/>
</dbReference>
<feature type="compositionally biased region" description="Basic and acidic residues" evidence="6">
    <location>
        <begin position="864"/>
        <end position="875"/>
    </location>
</feature>
<reference evidence="10 11" key="1">
    <citation type="submission" date="2019-01" db="EMBL/GenBank/DDBJ databases">
        <title>Nuclear Genome Assembly of the Microalgal Biofuel strain Nannochloropsis salina CCMP1776.</title>
        <authorList>
            <person name="Hovde B."/>
        </authorList>
    </citation>
    <scope>NUCLEOTIDE SEQUENCE [LARGE SCALE GENOMIC DNA]</scope>
    <source>
        <strain evidence="10 11">CCMP1776</strain>
    </source>
</reference>
<dbReference type="SMART" id="SM00239">
    <property type="entry name" value="C2"/>
    <property type="match status" value="1"/>
</dbReference>
<dbReference type="InterPro" id="IPR035892">
    <property type="entry name" value="C2_domain_sf"/>
</dbReference>
<feature type="region of interest" description="Disordered" evidence="6">
    <location>
        <begin position="729"/>
        <end position="749"/>
    </location>
</feature>
<dbReference type="GO" id="GO:0016020">
    <property type="term" value="C:membrane"/>
    <property type="evidence" value="ECO:0007669"/>
    <property type="project" value="UniProtKB-SubCell"/>
</dbReference>
<keyword evidence="11" id="KW-1185">Reference proteome</keyword>
<feature type="transmembrane region" description="Helical" evidence="7">
    <location>
        <begin position="129"/>
        <end position="146"/>
    </location>
</feature>
<evidence type="ECO:0000256" key="7">
    <source>
        <dbReference type="SAM" id="Phobius"/>
    </source>
</evidence>
<evidence type="ECO:0000259" key="9">
    <source>
        <dbReference type="PROSITE" id="PS51847"/>
    </source>
</evidence>
<keyword evidence="7" id="KW-0812">Transmembrane</keyword>
<sequence length="924" mass="102017">MARTPAEGCESKQRRSPIGADKVKPFLQLASVSGGGLLTGRDQDAGLPGVPQDEKETYPPYAFPQEHRQSTRSAAAFYNATNYTAGPSAGSDNRLRRRSETGQAILVPAVMCGVLGPLCWVFGRQGWSFSYALWSSTLIIYAVYGLRERLRRAARMEATRIASRKRILQEDETAEWLNIILFRVWQFHEPLLSANLRQDFLQKLDAVRPSRVLAFEIPLFTLGKKSPFMSSARIITKTPFSDSKVPEDRIVMHLTMGFQAPGLEIVILAKTSYGTIPIKIKDFYLQGRMRCEMDLIPKYPHIQTASFTFLETPVCEFDIQPMGVSLMEVPYLAAIVQAQIVHGINEHLLDPAKVVFNLIETQSEATSIEAADGIVLVTLFEVELPQGGRVFGSSAHPKEKNSLAASAYNVKLQVGDDVIYTKNVREEESTPEESWGGRMRMLGAPSTNAFNSMGSGPALTSPRRPDRLSKALSRRFNLNHREIRQPRLVFGGETFAFLVGGNVGAVDTVQLTLNQKRTQTSRTICSLTVPLEEALNPRAPAGGLQVQVPLLDGQAEGRGEITLGLRYVRLPEIVLEQTLPTVIHRVNERTLSPVNMDADSLGLLKDTDHPHAGSLVIILHKAEELPSVDVQGVQDCYAVVFAGEREIFRTKKSSTKTLSPEWEQSREFSTFDVRRIRLKVAIFDTGRNGGEKGALAEADLDLCRLFTTEEAIHFGRRASRIHKRYLRLHRPSGGSKPSKGHGGLGGKDANELKHTRKAYDAGGGGQERGKSSGFVCVSLLFRPLPAQAVAPELLFHGTLESHDTYTLDRPQADPYQETAAESSKTRKTRRGKAGAWPSTSKSKTARATVRSPTGVAEDGVGSDPDEHLQGEDRPPRTSRTGISRFFQTRRWRATTPSEKQSITGKPHPLSSTISVLFEEEGSNE</sequence>
<proteinExistence type="predicted"/>
<dbReference type="PROSITE" id="PS51847">
    <property type="entry name" value="SMP"/>
    <property type="match status" value="1"/>
</dbReference>
<dbReference type="OrthoDB" id="5976018at2759"/>
<dbReference type="Pfam" id="PF00168">
    <property type="entry name" value="C2"/>
    <property type="match status" value="1"/>
</dbReference>
<name>A0A4D9CVU3_9STRA</name>
<dbReference type="PANTHER" id="PTHR46980:SF2">
    <property type="entry name" value="TRICALBIN-1-RELATED"/>
    <property type="match status" value="1"/>
</dbReference>
<feature type="domain" description="C2" evidence="8">
    <location>
        <begin position="595"/>
        <end position="715"/>
    </location>
</feature>
<comment type="caution">
    <text evidence="10">The sequence shown here is derived from an EMBL/GenBank/DDBJ whole genome shotgun (WGS) entry which is preliminary data.</text>
</comment>
<keyword evidence="4" id="KW-0446">Lipid-binding</keyword>
<dbReference type="InterPro" id="IPR052455">
    <property type="entry name" value="Tricalbin_domain"/>
</dbReference>
<feature type="compositionally biased region" description="Polar residues" evidence="6">
    <location>
        <begin position="894"/>
        <end position="914"/>
    </location>
</feature>
<dbReference type="AlphaFoldDB" id="A0A4D9CVU3"/>
<dbReference type="CDD" id="cd00030">
    <property type="entry name" value="C2"/>
    <property type="match status" value="1"/>
</dbReference>